<feature type="transmembrane region" description="Helical" evidence="1">
    <location>
        <begin position="166"/>
        <end position="190"/>
    </location>
</feature>
<feature type="transmembrane region" description="Helical" evidence="1">
    <location>
        <begin position="56"/>
        <end position="75"/>
    </location>
</feature>
<dbReference type="Proteomes" id="UP000813824">
    <property type="component" value="Unassembled WGS sequence"/>
</dbReference>
<name>A0A8K0XKX8_9AGAR</name>
<evidence type="ECO:0000313" key="4">
    <source>
        <dbReference type="Proteomes" id="UP000813824"/>
    </source>
</evidence>
<reference evidence="3" key="1">
    <citation type="journal article" date="2021" name="New Phytol.">
        <title>Evolutionary innovations through gain and loss of genes in the ectomycorrhizal Boletales.</title>
        <authorList>
            <person name="Wu G."/>
            <person name="Miyauchi S."/>
            <person name="Morin E."/>
            <person name="Kuo A."/>
            <person name="Drula E."/>
            <person name="Varga T."/>
            <person name="Kohler A."/>
            <person name="Feng B."/>
            <person name="Cao Y."/>
            <person name="Lipzen A."/>
            <person name="Daum C."/>
            <person name="Hundley H."/>
            <person name="Pangilinan J."/>
            <person name="Johnson J."/>
            <person name="Barry K."/>
            <person name="LaButti K."/>
            <person name="Ng V."/>
            <person name="Ahrendt S."/>
            <person name="Min B."/>
            <person name="Choi I.G."/>
            <person name="Park H."/>
            <person name="Plett J.M."/>
            <person name="Magnuson J."/>
            <person name="Spatafora J.W."/>
            <person name="Nagy L.G."/>
            <person name="Henrissat B."/>
            <person name="Grigoriev I.V."/>
            <person name="Yang Z.L."/>
            <person name="Xu J."/>
            <person name="Martin F.M."/>
        </authorList>
    </citation>
    <scope>NUCLEOTIDE SEQUENCE</scope>
    <source>
        <strain evidence="3">KKN 215</strain>
    </source>
</reference>
<keyword evidence="4" id="KW-1185">Reference proteome</keyword>
<comment type="caution">
    <text evidence="3">The sequence shown here is derived from an EMBL/GenBank/DDBJ whole genome shotgun (WGS) entry which is preliminary data.</text>
</comment>
<feature type="transmembrane region" description="Helical" evidence="1">
    <location>
        <begin position="234"/>
        <end position="256"/>
    </location>
</feature>
<keyword evidence="1" id="KW-0472">Membrane</keyword>
<keyword evidence="1" id="KW-1133">Transmembrane helix</keyword>
<protein>
    <recommendedName>
        <fullName evidence="2">DUF6533 domain-containing protein</fullName>
    </recommendedName>
</protein>
<accession>A0A8K0XKX8</accession>
<dbReference type="OrthoDB" id="3349377at2759"/>
<gene>
    <name evidence="3" type="ORF">BXZ70DRAFT_959912</name>
</gene>
<sequence>MDAQVFAVSATEALWLTRDVSRSEIAAVTVLTYDILISLADEVELVWKRQWTIAKVMYLVARYIPWFFELALIAINAGGTTGLFYTPTDCKRWLAVQAVILQLVITTVDVVLLLRVSALYDRNIKLMAVLSLLFCGEVAYLCYVLSVVTPLLKLNAHCFVTGSPVIFINFWIVSLIFETLLFLLTLWKFLRAAWDGWGSRPVMQQFVTDGTWAYTLVFVVMLINSMFYKFVHSPLAGICFNWLLTTLSFAGSRLILNPRKRSNEGTRPMSSVPIELDDVPGVPGGYSMRGPPRTSNSGKWVPMGQRFSDDRVRLPTTTVVTIQSQDENWRLGGGR</sequence>
<dbReference type="InterPro" id="IPR045340">
    <property type="entry name" value="DUF6533"/>
</dbReference>
<evidence type="ECO:0000256" key="1">
    <source>
        <dbReference type="SAM" id="Phobius"/>
    </source>
</evidence>
<organism evidence="3 4">
    <name type="scientific">Cristinia sonorae</name>
    <dbReference type="NCBI Taxonomy" id="1940300"/>
    <lineage>
        <taxon>Eukaryota</taxon>
        <taxon>Fungi</taxon>
        <taxon>Dikarya</taxon>
        <taxon>Basidiomycota</taxon>
        <taxon>Agaricomycotina</taxon>
        <taxon>Agaricomycetes</taxon>
        <taxon>Agaricomycetidae</taxon>
        <taxon>Agaricales</taxon>
        <taxon>Pleurotineae</taxon>
        <taxon>Stephanosporaceae</taxon>
        <taxon>Cristinia</taxon>
    </lineage>
</organism>
<feature type="transmembrane region" description="Helical" evidence="1">
    <location>
        <begin position="95"/>
        <end position="114"/>
    </location>
</feature>
<feature type="transmembrane region" description="Helical" evidence="1">
    <location>
        <begin position="211"/>
        <end position="228"/>
    </location>
</feature>
<dbReference type="EMBL" id="JAEVFJ010000052">
    <property type="protein sequence ID" value="KAH8081343.1"/>
    <property type="molecule type" value="Genomic_DNA"/>
</dbReference>
<evidence type="ECO:0000259" key="2">
    <source>
        <dbReference type="Pfam" id="PF20151"/>
    </source>
</evidence>
<evidence type="ECO:0000313" key="3">
    <source>
        <dbReference type="EMBL" id="KAH8081343.1"/>
    </source>
</evidence>
<dbReference type="Pfam" id="PF20151">
    <property type="entry name" value="DUF6533"/>
    <property type="match status" value="1"/>
</dbReference>
<feature type="domain" description="DUF6533" evidence="2">
    <location>
        <begin position="25"/>
        <end position="65"/>
    </location>
</feature>
<dbReference type="AlphaFoldDB" id="A0A8K0XKX8"/>
<feature type="transmembrane region" description="Helical" evidence="1">
    <location>
        <begin position="126"/>
        <end position="146"/>
    </location>
</feature>
<keyword evidence="1" id="KW-0812">Transmembrane</keyword>
<proteinExistence type="predicted"/>